<reference evidence="1 2" key="1">
    <citation type="submission" date="2019-04" db="EMBL/GenBank/DDBJ databases">
        <authorList>
            <person name="Feng G."/>
            <person name="Zhang J."/>
            <person name="Zhu H."/>
        </authorList>
    </citation>
    <scope>NUCLEOTIDE SEQUENCE [LARGE SCALE GENOMIC DNA]</scope>
    <source>
        <strain evidence="1 2">92R-1</strain>
    </source>
</reference>
<sequence length="438" mass="50858">MPAQLGIPKEGKVVYSTEKKSLFIPENIDLTTMLGKKELKQIDKYYFFPHQLYLRRVTDSRVSKATRIPVNYSLLEEFLTTRHTSKIIKFWLDAGVIETLTETKEVTGGDFFEPVQTVTRIKRSYAAGSRSMRYRFTKAYRDVKTKKVAIVDHKFAKKMERKRKESNAKLDLTYPAHRHLHFCLHEIKIDAKAAYATAHKENKRKKSNECYNKWVASIHAIEQQEFFISRDKTGKRIHQNWANLATKVKKHVYLPTGEELVNADIRCSQPLMLAILLRQHYNTASMPVNIADYIKECEQGTLYETLANEAGVAITDRKKFKRGFFKRVLYGRNEKAMLTQEWQVFDRLFKDVAAYVVRAKAKSHKALSHALQRMESEIIIDKVIAGIAADYHPEHYFALTIHDSITVTRSNETNIQKRMLDAFTKYGVHPTISIENFQ</sequence>
<accession>A0A4Z0P3I0</accession>
<dbReference type="OrthoDB" id="882116at2"/>
<evidence type="ECO:0000313" key="1">
    <source>
        <dbReference type="EMBL" id="TGE06102.1"/>
    </source>
</evidence>
<dbReference type="RefSeq" id="WP_135434894.1">
    <property type="nucleotide sequence ID" value="NZ_SRLA01000003.1"/>
</dbReference>
<dbReference type="EMBL" id="SRLA01000003">
    <property type="protein sequence ID" value="TGE06102.1"/>
    <property type="molecule type" value="Genomic_DNA"/>
</dbReference>
<dbReference type="Proteomes" id="UP000298337">
    <property type="component" value="Unassembled WGS sequence"/>
</dbReference>
<protein>
    <recommendedName>
        <fullName evidence="3">DNA-directed DNA polymerase family A palm domain-containing protein</fullName>
    </recommendedName>
</protein>
<keyword evidence="2" id="KW-1185">Reference proteome</keyword>
<name>A0A4Z0P3I0_9BACT</name>
<dbReference type="AlphaFoldDB" id="A0A4Z0P3I0"/>
<evidence type="ECO:0008006" key="3">
    <source>
        <dbReference type="Google" id="ProtNLM"/>
    </source>
</evidence>
<comment type="caution">
    <text evidence="1">The sequence shown here is derived from an EMBL/GenBank/DDBJ whole genome shotgun (WGS) entry which is preliminary data.</text>
</comment>
<gene>
    <name evidence="1" type="ORF">EU556_14640</name>
</gene>
<proteinExistence type="predicted"/>
<organism evidence="1 2">
    <name type="scientific">Hymenobacter fodinae</name>
    <dbReference type="NCBI Taxonomy" id="2510796"/>
    <lineage>
        <taxon>Bacteria</taxon>
        <taxon>Pseudomonadati</taxon>
        <taxon>Bacteroidota</taxon>
        <taxon>Cytophagia</taxon>
        <taxon>Cytophagales</taxon>
        <taxon>Hymenobacteraceae</taxon>
        <taxon>Hymenobacter</taxon>
    </lineage>
</organism>
<evidence type="ECO:0000313" key="2">
    <source>
        <dbReference type="Proteomes" id="UP000298337"/>
    </source>
</evidence>